<accession>A0A0H5R0G8</accession>
<organism evidence="2">
    <name type="scientific">Spongospora subterranea</name>
    <dbReference type="NCBI Taxonomy" id="70186"/>
    <lineage>
        <taxon>Eukaryota</taxon>
        <taxon>Sar</taxon>
        <taxon>Rhizaria</taxon>
        <taxon>Endomyxa</taxon>
        <taxon>Phytomyxea</taxon>
        <taxon>Plasmodiophorida</taxon>
        <taxon>Plasmodiophoridae</taxon>
        <taxon>Spongospora</taxon>
    </lineage>
</organism>
<feature type="compositionally biased region" description="Low complexity" evidence="1">
    <location>
        <begin position="91"/>
        <end position="101"/>
    </location>
</feature>
<dbReference type="EMBL" id="HACM01007039">
    <property type="protein sequence ID" value="CRZ07481.1"/>
    <property type="molecule type" value="Transcribed_RNA"/>
</dbReference>
<protein>
    <submittedName>
        <fullName evidence="2">Uncharacterized protein</fullName>
    </submittedName>
</protein>
<feature type="compositionally biased region" description="Basic and acidic residues" evidence="1">
    <location>
        <begin position="72"/>
        <end position="86"/>
    </location>
</feature>
<evidence type="ECO:0000313" key="2">
    <source>
        <dbReference type="EMBL" id="CRZ07481.1"/>
    </source>
</evidence>
<name>A0A0H5R0G8_9EUKA</name>
<feature type="region of interest" description="Disordered" evidence="1">
    <location>
        <begin position="62"/>
        <end position="161"/>
    </location>
</feature>
<dbReference type="AlphaFoldDB" id="A0A0H5R0G8"/>
<reference evidence="2" key="1">
    <citation type="submission" date="2015-04" db="EMBL/GenBank/DDBJ databases">
        <title>The genome sequence of the plant pathogenic Rhizarian Plasmodiophora brassicae reveals insights in its biotrophic life cycle and the origin of chitin synthesis.</title>
        <authorList>
            <person name="Schwelm A."/>
            <person name="Fogelqvist J."/>
            <person name="Knaust A."/>
            <person name="Julke S."/>
            <person name="Lilja T."/>
            <person name="Dhandapani V."/>
            <person name="Bonilla-Rosso G."/>
            <person name="Karlsson M."/>
            <person name="Shevchenko A."/>
            <person name="Choi S.R."/>
            <person name="Kim H.G."/>
            <person name="Park J.Y."/>
            <person name="Lim Y.P."/>
            <person name="Ludwig-Muller J."/>
            <person name="Dixelius C."/>
        </authorList>
    </citation>
    <scope>NUCLEOTIDE SEQUENCE</scope>
    <source>
        <tissue evidence="2">Potato root galls</tissue>
    </source>
</reference>
<evidence type="ECO:0000256" key="1">
    <source>
        <dbReference type="SAM" id="MobiDB-lite"/>
    </source>
</evidence>
<proteinExistence type="predicted"/>
<sequence length="177" mass="19659">MELDIDQLVWVNRTASESVLEERQSRRFLPRLTGPWRVLSQHSNALDTYRLRHLNTGREASFNVDQMVPVRGNHEETGDNHRRNQDEAAGVDDNNAGAGASRDGRASDSAIPSLDADDGDFEPYNPADFETSDDESDRDETYAQASASSLPRNEHTGPRRSVRFACIGLRGVYGDGP</sequence>